<reference evidence="2 3" key="1">
    <citation type="submission" date="2017-06" db="EMBL/GenBank/DDBJ databases">
        <title>Genome Sequencing of the methanotroph Methylovulum psychrotolerants str. HV10-M2 isolated from a high-altitude environment.</title>
        <authorList>
            <person name="Mateos-Rivera A."/>
        </authorList>
    </citation>
    <scope>NUCLEOTIDE SEQUENCE [LARGE SCALE GENOMIC DNA]</scope>
    <source>
        <strain evidence="2 3">HV10_M2</strain>
    </source>
</reference>
<evidence type="ECO:0000313" key="3">
    <source>
        <dbReference type="Proteomes" id="UP000197019"/>
    </source>
</evidence>
<dbReference type="Proteomes" id="UP000197019">
    <property type="component" value="Chromosome"/>
</dbReference>
<keyword evidence="3" id="KW-1185">Reference proteome</keyword>
<feature type="region of interest" description="Disordered" evidence="1">
    <location>
        <begin position="1"/>
        <end position="23"/>
    </location>
</feature>
<dbReference type="KEGG" id="mpsy:CEK71_14780"/>
<proteinExistence type="predicted"/>
<evidence type="ECO:0000313" key="2">
    <source>
        <dbReference type="EMBL" id="ASF47231.1"/>
    </source>
</evidence>
<protein>
    <submittedName>
        <fullName evidence="2">Uncharacterized protein</fullName>
    </submittedName>
</protein>
<gene>
    <name evidence="2" type="ORF">CEK71_14780</name>
</gene>
<feature type="compositionally biased region" description="Basic and acidic residues" evidence="1">
    <location>
        <begin position="9"/>
        <end position="20"/>
    </location>
</feature>
<accession>A0A1Z4C138</accession>
<organism evidence="2 3">
    <name type="scientific">Methylovulum psychrotolerans</name>
    <dbReference type="NCBI Taxonomy" id="1704499"/>
    <lineage>
        <taxon>Bacteria</taxon>
        <taxon>Pseudomonadati</taxon>
        <taxon>Pseudomonadota</taxon>
        <taxon>Gammaproteobacteria</taxon>
        <taxon>Methylococcales</taxon>
        <taxon>Methylococcaceae</taxon>
        <taxon>Methylovulum</taxon>
    </lineage>
</organism>
<dbReference type="AlphaFoldDB" id="A0A1Z4C138"/>
<sequence length="70" mass="7909">MQRRRACRRCADPRQNREAQDQAATGPPFLWILSFGGAKESISPSGARTRLKSRRDSDSLFIFKPQKTSA</sequence>
<name>A0A1Z4C138_9GAMM</name>
<evidence type="ECO:0000256" key="1">
    <source>
        <dbReference type="SAM" id="MobiDB-lite"/>
    </source>
</evidence>
<dbReference type="EMBL" id="CP022129">
    <property type="protein sequence ID" value="ASF47231.1"/>
    <property type="molecule type" value="Genomic_DNA"/>
</dbReference>